<feature type="domain" description="MvaT DNA-binding" evidence="3">
    <location>
        <begin position="86"/>
        <end position="122"/>
    </location>
</feature>
<keyword evidence="5" id="KW-1185">Reference proteome</keyword>
<dbReference type="KEGG" id="haa:A5892_09440"/>
<feature type="region of interest" description="Disordered" evidence="2">
    <location>
        <begin position="62"/>
        <end position="83"/>
    </location>
</feature>
<proteinExistence type="predicted"/>
<reference evidence="4 5" key="1">
    <citation type="submission" date="2016-04" db="EMBL/GenBank/DDBJ databases">
        <title>Complete Genome Sequence of Halotalea alkalilenta IHB B 13600.</title>
        <authorList>
            <person name="Swarnkar M.K."/>
            <person name="Sharma A."/>
            <person name="Kaushal K."/>
            <person name="Soni R."/>
            <person name="Rana S."/>
            <person name="Singh A.K."/>
            <person name="Gulati A."/>
        </authorList>
    </citation>
    <scope>NUCLEOTIDE SEQUENCE [LARGE SCALE GENOMIC DNA]</scope>
    <source>
        <strain evidence="4 5">IHB B 13600</strain>
    </source>
</reference>
<evidence type="ECO:0000256" key="1">
    <source>
        <dbReference type="SAM" id="Coils"/>
    </source>
</evidence>
<dbReference type="CDD" id="cd16170">
    <property type="entry name" value="MvaT_DBD"/>
    <property type="match status" value="1"/>
</dbReference>
<dbReference type="EMBL" id="CP015243">
    <property type="protein sequence ID" value="ANF57657.1"/>
    <property type="molecule type" value="Genomic_DNA"/>
</dbReference>
<dbReference type="Proteomes" id="UP000077875">
    <property type="component" value="Chromosome"/>
</dbReference>
<dbReference type="NCBIfam" id="NF041859">
    <property type="entry name" value="silencer_MvaTU"/>
    <property type="match status" value="1"/>
</dbReference>
<dbReference type="AlphaFoldDB" id="A0A172YEM6"/>
<organism evidence="4 5">
    <name type="scientific">Halotalea alkalilenta</name>
    <dbReference type="NCBI Taxonomy" id="376489"/>
    <lineage>
        <taxon>Bacteria</taxon>
        <taxon>Pseudomonadati</taxon>
        <taxon>Pseudomonadota</taxon>
        <taxon>Gammaproteobacteria</taxon>
        <taxon>Oceanospirillales</taxon>
        <taxon>Halomonadaceae</taxon>
        <taxon>Halotalea</taxon>
    </lineage>
</organism>
<protein>
    <submittedName>
        <fullName evidence="4">H-NS histone</fullName>
    </submittedName>
</protein>
<evidence type="ECO:0000313" key="4">
    <source>
        <dbReference type="EMBL" id="ANF57657.1"/>
    </source>
</evidence>
<accession>A0A172YEM6</accession>
<evidence type="ECO:0000256" key="2">
    <source>
        <dbReference type="SAM" id="MobiDB-lite"/>
    </source>
</evidence>
<dbReference type="RefSeq" id="WP_064122586.1">
    <property type="nucleotide sequence ID" value="NZ_CP015243.1"/>
</dbReference>
<keyword evidence="1" id="KW-0175">Coiled coil</keyword>
<dbReference type="Pfam" id="PF22055">
    <property type="entry name" value="MvaT_DBD"/>
    <property type="match status" value="1"/>
</dbReference>
<gene>
    <name evidence="4" type="ORF">A5892_09440</name>
</gene>
<evidence type="ECO:0000313" key="5">
    <source>
        <dbReference type="Proteomes" id="UP000077875"/>
    </source>
</evidence>
<dbReference type="InterPro" id="IPR035616">
    <property type="entry name" value="MvaT_DBD"/>
</dbReference>
<sequence>MSLLSDYLLKEQQIKKLREELQKLEQDQRLKVELEFKGKLESLMGEFDKSVSEVIEILAPQGESTSRDVAKSGGKGTGTRRKRKLKIYKNPHTGDVIETRGGNHKELKEWKEQYGAETVESWLEGTEA</sequence>
<feature type="coiled-coil region" evidence="1">
    <location>
        <begin position="7"/>
        <end position="34"/>
    </location>
</feature>
<name>A0A172YEM6_9GAMM</name>
<evidence type="ECO:0000259" key="3">
    <source>
        <dbReference type="Pfam" id="PF22055"/>
    </source>
</evidence>